<dbReference type="RefSeq" id="WP_090841772.1">
    <property type="nucleotide sequence ID" value="NZ_FORM01000009.1"/>
</dbReference>
<evidence type="ECO:0008006" key="4">
    <source>
        <dbReference type="Google" id="ProtNLM"/>
    </source>
</evidence>
<organism evidence="2 3">
    <name type="scientific">Olleya namhaensis</name>
    <dbReference type="NCBI Taxonomy" id="1144750"/>
    <lineage>
        <taxon>Bacteria</taxon>
        <taxon>Pseudomonadati</taxon>
        <taxon>Bacteroidota</taxon>
        <taxon>Flavobacteriia</taxon>
        <taxon>Flavobacteriales</taxon>
        <taxon>Flavobacteriaceae</taxon>
    </lineage>
</organism>
<keyword evidence="1" id="KW-0472">Membrane</keyword>
<evidence type="ECO:0000313" key="2">
    <source>
        <dbReference type="EMBL" id="SFJ54917.1"/>
    </source>
</evidence>
<gene>
    <name evidence="2" type="ORF">SAMN05443431_10985</name>
</gene>
<dbReference type="AlphaFoldDB" id="A0A1I3SBJ8"/>
<dbReference type="STRING" id="1144750.SAMN05443431_10985"/>
<keyword evidence="3" id="KW-1185">Reference proteome</keyword>
<keyword evidence="1" id="KW-0812">Transmembrane</keyword>
<reference evidence="3" key="1">
    <citation type="submission" date="2016-10" db="EMBL/GenBank/DDBJ databases">
        <authorList>
            <person name="Varghese N."/>
            <person name="Submissions S."/>
        </authorList>
    </citation>
    <scope>NUCLEOTIDE SEQUENCE [LARGE SCALE GENOMIC DNA]</scope>
    <source>
        <strain evidence="3">DSM 28881</strain>
    </source>
</reference>
<evidence type="ECO:0000256" key="1">
    <source>
        <dbReference type="SAM" id="Phobius"/>
    </source>
</evidence>
<keyword evidence="1" id="KW-1133">Transmembrane helix</keyword>
<dbReference type="InterPro" id="IPR008023">
    <property type="entry name" value="DUF748"/>
</dbReference>
<dbReference type="Pfam" id="PF05359">
    <property type="entry name" value="DUF748"/>
    <property type="match status" value="1"/>
</dbReference>
<protein>
    <recommendedName>
        <fullName evidence="4">DUF748 domain-containing protein</fullName>
    </recommendedName>
</protein>
<accession>A0A1I3SBJ8</accession>
<dbReference type="EMBL" id="FORM01000009">
    <property type="protein sequence ID" value="SFJ54917.1"/>
    <property type="molecule type" value="Genomic_DNA"/>
</dbReference>
<name>A0A1I3SBJ8_9FLAO</name>
<sequence>MTLKTKKNRGIKKKRYLIPLTLIVVLIAFRLYLPILVKDNVNKVLADIPGYYGQVEDIDISLIRGAYVINGMYLNKVNAKTQIPFLKFPKTDISIEWKSLLKGHIVSEILMTDPEIIYVQEDQETASTAPDVDDWTKALTNLVPIDINHLDIKNGKLAYVQLNTDPNIDLQFNTISLQADNLRNVKENELILPSPITATALSIGGGKVTLNGNVNIIKEIPDMDVSFALEDADVTSLNPFTRHYSGIDFESGTFGLYSEIAIADGYFKGYMKPLLKDSKLIGKDDGVLGVIWEGFVGFFKFVLKNQSTDTIATKIPMEGDLNNIQSGVLTTIGGIFKNGWISAFKGEIDDDIEFKDAFTDKELTRKEKRALRKEEREAKKNKD</sequence>
<proteinExistence type="predicted"/>
<feature type="transmembrane region" description="Helical" evidence="1">
    <location>
        <begin position="16"/>
        <end position="33"/>
    </location>
</feature>
<dbReference type="Proteomes" id="UP000199559">
    <property type="component" value="Unassembled WGS sequence"/>
</dbReference>
<evidence type="ECO:0000313" key="3">
    <source>
        <dbReference type="Proteomes" id="UP000199559"/>
    </source>
</evidence>